<accession>A0AAW1AUI7</accession>
<dbReference type="Pfam" id="PF09769">
    <property type="entry name" value="ApoO"/>
    <property type="match status" value="1"/>
</dbReference>
<dbReference type="Proteomes" id="UP001474421">
    <property type="component" value="Unassembled WGS sequence"/>
</dbReference>
<comment type="subunit">
    <text evidence="7">Component of the mitochondrial contact site and cristae organizing system (MICOS) complex.</text>
</comment>
<evidence type="ECO:0000256" key="2">
    <source>
        <dbReference type="ARBA" id="ARBA00010904"/>
    </source>
</evidence>
<dbReference type="EMBL" id="JAOTOJ010000013">
    <property type="protein sequence ID" value="KAK9393478.1"/>
    <property type="molecule type" value="Genomic_DNA"/>
</dbReference>
<protein>
    <recommendedName>
        <fullName evidence="7">MICOS complex subunit</fullName>
    </recommendedName>
</protein>
<keyword evidence="7" id="KW-0999">Mitochondrion inner membrane</keyword>
<evidence type="ECO:0000256" key="1">
    <source>
        <dbReference type="ARBA" id="ARBA00004325"/>
    </source>
</evidence>
<evidence type="ECO:0000256" key="6">
    <source>
        <dbReference type="ARBA" id="ARBA00023136"/>
    </source>
</evidence>
<sequence length="351" mass="38057">MLLGDHGSCSPAREPPPLRLRNGKTPGDVTVTPLLLSANPRPAFLPLRPLPGWAPPTRSGGAKMAAKVTKWAAFPTVLAWTSTHALGAAEGEQKSRRIKVHQLPIYSAPPLESRYIDEKPGQLQTRISSVRKTTSYYVKGCKDAYLFVKNGVTASLQFGKDAYVYLKNPPPEFLPKIGVITVSGLTGIVLARKGSRFKKIAYPVCLGSLGIALCYPAQSVIVAKVTGSKVYAASHKTYTVVGSLWTKKSPTEVPVAQEKDTQVQEASRVGHSPPKAQEASVEPEDKAETSEKPTYRERSDAQKDFETLMGAMKMPNVRTDALKAPTFKADASLMDYGQASPEDADLYSKRS</sequence>
<evidence type="ECO:0000313" key="9">
    <source>
        <dbReference type="EMBL" id="KAK9393478.1"/>
    </source>
</evidence>
<dbReference type="PANTHER" id="PTHR14564">
    <property type="entry name" value="MICOS COMPLEX SUBUNIT MIC26 / MIC27 FAMILY MEMBER"/>
    <property type="match status" value="1"/>
</dbReference>
<dbReference type="GO" id="GO:0061617">
    <property type="term" value="C:MICOS complex"/>
    <property type="evidence" value="ECO:0007669"/>
    <property type="project" value="UniProtKB-UniRule"/>
</dbReference>
<evidence type="ECO:0000256" key="5">
    <source>
        <dbReference type="ARBA" id="ARBA00023128"/>
    </source>
</evidence>
<comment type="function">
    <text evidence="7">Component of the MICOS complex, a large protein complex of the mitochondrial inner membrane that plays crucial roles in the maintenance of crista junctions, inner membrane architecture, and formation of contact sites to the outer membrane.</text>
</comment>
<proteinExistence type="inferred from homology"/>
<keyword evidence="10" id="KW-1185">Reference proteome</keyword>
<feature type="compositionally biased region" description="Basic and acidic residues" evidence="8">
    <location>
        <begin position="283"/>
        <end position="304"/>
    </location>
</feature>
<comment type="subcellular location">
    <subcellularLocation>
        <location evidence="7">Mitochondrion inner membrane</location>
    </subcellularLocation>
    <subcellularLocation>
        <location evidence="1">Mitochondrion membrane</location>
    </subcellularLocation>
</comment>
<reference evidence="9 10" key="1">
    <citation type="journal article" date="2024" name="Proc. Natl. Acad. Sci. U.S.A.">
        <title>The genetic regulatory architecture and epigenomic basis for age-related changes in rattlesnake venom.</title>
        <authorList>
            <person name="Hogan M.P."/>
            <person name="Holding M.L."/>
            <person name="Nystrom G.S."/>
            <person name="Colston T.J."/>
            <person name="Bartlett D.A."/>
            <person name="Mason A.J."/>
            <person name="Ellsworth S.A."/>
            <person name="Rautsaw R.M."/>
            <person name="Lawrence K.C."/>
            <person name="Strickland J.L."/>
            <person name="He B."/>
            <person name="Fraser P."/>
            <person name="Margres M.J."/>
            <person name="Gilbert D.M."/>
            <person name="Gibbs H.L."/>
            <person name="Parkinson C.L."/>
            <person name="Rokyta D.R."/>
        </authorList>
    </citation>
    <scope>NUCLEOTIDE SEQUENCE [LARGE SCALE GENOMIC DNA]</scope>
    <source>
        <strain evidence="9">DRR0105</strain>
    </source>
</reference>
<keyword evidence="3" id="KW-0812">Transmembrane</keyword>
<evidence type="ECO:0000256" key="3">
    <source>
        <dbReference type="ARBA" id="ARBA00022692"/>
    </source>
</evidence>
<dbReference type="InterPro" id="IPR033182">
    <property type="entry name" value="MIC26/MIC27_animal"/>
</dbReference>
<organism evidence="9 10">
    <name type="scientific">Crotalus adamanteus</name>
    <name type="common">Eastern diamondback rattlesnake</name>
    <dbReference type="NCBI Taxonomy" id="8729"/>
    <lineage>
        <taxon>Eukaryota</taxon>
        <taxon>Metazoa</taxon>
        <taxon>Chordata</taxon>
        <taxon>Craniata</taxon>
        <taxon>Vertebrata</taxon>
        <taxon>Euteleostomi</taxon>
        <taxon>Lepidosauria</taxon>
        <taxon>Squamata</taxon>
        <taxon>Bifurcata</taxon>
        <taxon>Unidentata</taxon>
        <taxon>Episquamata</taxon>
        <taxon>Toxicofera</taxon>
        <taxon>Serpentes</taxon>
        <taxon>Colubroidea</taxon>
        <taxon>Viperidae</taxon>
        <taxon>Crotalinae</taxon>
        <taxon>Crotalus</taxon>
    </lineage>
</organism>
<evidence type="ECO:0000256" key="8">
    <source>
        <dbReference type="SAM" id="MobiDB-lite"/>
    </source>
</evidence>
<evidence type="ECO:0000256" key="7">
    <source>
        <dbReference type="RuleBase" id="RU363021"/>
    </source>
</evidence>
<keyword evidence="6" id="KW-0472">Membrane</keyword>
<keyword evidence="5 7" id="KW-0496">Mitochondrion</keyword>
<keyword evidence="4" id="KW-1133">Transmembrane helix</keyword>
<dbReference type="GO" id="GO:0042407">
    <property type="term" value="P:cristae formation"/>
    <property type="evidence" value="ECO:0007669"/>
    <property type="project" value="InterPro"/>
</dbReference>
<evidence type="ECO:0000313" key="10">
    <source>
        <dbReference type="Proteomes" id="UP001474421"/>
    </source>
</evidence>
<comment type="similarity">
    <text evidence="2">Belongs to the apolipoprotein O/MICOS complex subunit Mic27 family.</text>
</comment>
<comment type="caution">
    <text evidence="9">The sequence shown here is derived from an EMBL/GenBank/DDBJ whole genome shotgun (WGS) entry which is preliminary data.</text>
</comment>
<gene>
    <name evidence="9" type="ORF">NXF25_015930</name>
</gene>
<name>A0AAW1AUI7_CROAD</name>
<feature type="region of interest" description="Disordered" evidence="8">
    <location>
        <begin position="251"/>
        <end position="304"/>
    </location>
</feature>
<evidence type="ECO:0000256" key="4">
    <source>
        <dbReference type="ARBA" id="ARBA00022989"/>
    </source>
</evidence>
<feature type="region of interest" description="Disordered" evidence="8">
    <location>
        <begin position="331"/>
        <end position="351"/>
    </location>
</feature>
<dbReference type="AlphaFoldDB" id="A0AAW1AUI7"/>
<feature type="region of interest" description="Disordered" evidence="8">
    <location>
        <begin position="1"/>
        <end position="26"/>
    </location>
</feature>
<dbReference type="InterPro" id="IPR019166">
    <property type="entry name" value="MIC26/MIC27"/>
</dbReference>